<dbReference type="OrthoDB" id="2559326at2759"/>
<dbReference type="Proteomes" id="UP000578531">
    <property type="component" value="Unassembled WGS sequence"/>
</dbReference>
<reference evidence="3 4" key="1">
    <citation type="journal article" date="2020" name="Genomics">
        <title>Complete, high-quality genomes from long-read metagenomic sequencing of two wolf lichen thalli reveals enigmatic genome architecture.</title>
        <authorList>
            <person name="McKenzie S.K."/>
            <person name="Walston R.F."/>
            <person name="Allen J.L."/>
        </authorList>
    </citation>
    <scope>NUCLEOTIDE SEQUENCE [LARGE SCALE GENOMIC DNA]</scope>
    <source>
        <strain evidence="3">WasteWater2</strain>
    </source>
</reference>
<dbReference type="PANTHER" id="PTHR41800">
    <property type="entry name" value="EXPRESSED PROTEIN"/>
    <property type="match status" value="1"/>
</dbReference>
<comment type="caution">
    <text evidence="3">The sequence shown here is derived from an EMBL/GenBank/DDBJ whole genome shotgun (WGS) entry which is preliminary data.</text>
</comment>
<name>A0A8H6CMN7_9LECA</name>
<feature type="compositionally biased region" description="Basic and acidic residues" evidence="1">
    <location>
        <begin position="30"/>
        <end position="50"/>
    </location>
</feature>
<keyword evidence="2" id="KW-0472">Membrane</keyword>
<dbReference type="RefSeq" id="XP_037158711.1">
    <property type="nucleotide sequence ID" value="XM_037314403.1"/>
</dbReference>
<evidence type="ECO:0000256" key="1">
    <source>
        <dbReference type="SAM" id="MobiDB-lite"/>
    </source>
</evidence>
<keyword evidence="4" id="KW-1185">Reference proteome</keyword>
<feature type="transmembrane region" description="Helical" evidence="2">
    <location>
        <begin position="6"/>
        <end position="25"/>
    </location>
</feature>
<organism evidence="3 4">
    <name type="scientific">Letharia columbiana</name>
    <dbReference type="NCBI Taxonomy" id="112416"/>
    <lineage>
        <taxon>Eukaryota</taxon>
        <taxon>Fungi</taxon>
        <taxon>Dikarya</taxon>
        <taxon>Ascomycota</taxon>
        <taxon>Pezizomycotina</taxon>
        <taxon>Lecanoromycetes</taxon>
        <taxon>OSLEUM clade</taxon>
        <taxon>Lecanoromycetidae</taxon>
        <taxon>Lecanorales</taxon>
        <taxon>Lecanorineae</taxon>
        <taxon>Parmeliaceae</taxon>
        <taxon>Letharia</taxon>
    </lineage>
</organism>
<dbReference type="InterPro" id="IPR031833">
    <property type="entry name" value="DUF4748"/>
</dbReference>
<evidence type="ECO:0000313" key="4">
    <source>
        <dbReference type="Proteomes" id="UP000578531"/>
    </source>
</evidence>
<feature type="region of interest" description="Disordered" evidence="1">
    <location>
        <begin position="30"/>
        <end position="118"/>
    </location>
</feature>
<evidence type="ECO:0000313" key="3">
    <source>
        <dbReference type="EMBL" id="KAF6226044.1"/>
    </source>
</evidence>
<accession>A0A8H6CMN7</accession>
<dbReference type="AlphaFoldDB" id="A0A8H6CMN7"/>
<keyword evidence="2" id="KW-0812">Transmembrane</keyword>
<dbReference type="EMBL" id="JACCJC010000093">
    <property type="protein sequence ID" value="KAF6226044.1"/>
    <property type="molecule type" value="Genomic_DNA"/>
</dbReference>
<sequence length="118" mass="13209">MNTIRSTWIGWGALIIAGGGAYVFAKRSVNADKKARHEEEMKRRRLKDALDAEFYAKPPSPKQGHKRPHDHANSPSTEASHDPAPTEHPLENGGIKDQEEARYVASKPYKSKKGDRFS</sequence>
<evidence type="ECO:0000256" key="2">
    <source>
        <dbReference type="SAM" id="Phobius"/>
    </source>
</evidence>
<dbReference type="GeneID" id="59294168"/>
<feature type="compositionally biased region" description="Basic and acidic residues" evidence="1">
    <location>
        <begin position="79"/>
        <end position="102"/>
    </location>
</feature>
<dbReference type="PANTHER" id="PTHR41800:SF1">
    <property type="entry name" value="EXPRESSED PROTEIN"/>
    <property type="match status" value="1"/>
</dbReference>
<dbReference type="Pfam" id="PF15932">
    <property type="entry name" value="DUF4748"/>
    <property type="match status" value="1"/>
</dbReference>
<gene>
    <name evidence="3" type="ORF">HO173_012534</name>
</gene>
<proteinExistence type="predicted"/>
<keyword evidence="2" id="KW-1133">Transmembrane helix</keyword>
<protein>
    <submittedName>
        <fullName evidence="3">Uncharacterized protein</fullName>
    </submittedName>
</protein>